<feature type="region of interest" description="Disordered" evidence="1">
    <location>
        <begin position="95"/>
        <end position="118"/>
    </location>
</feature>
<dbReference type="EMBL" id="CP134193">
    <property type="protein sequence ID" value="WPB08495.1"/>
    <property type="molecule type" value="Genomic_DNA"/>
</dbReference>
<feature type="compositionally biased region" description="Polar residues" evidence="1">
    <location>
        <begin position="100"/>
        <end position="111"/>
    </location>
</feature>
<proteinExistence type="predicted"/>
<protein>
    <submittedName>
        <fullName evidence="2">Uncharacterized protein</fullName>
    </submittedName>
</protein>
<accession>A0ABZ0P9R2</accession>
<sequence>MAAECRRIYLRASSTTKPIYDLAEDPCTPGLPNWIIQWMLWHVFRYRDGRGELHRADRLGKTEDGDRAPPPPPPPTSDVGARQCRPVYFDPVRGEYRHGLTSQSVPVQTSEYETEHGP</sequence>
<reference evidence="2 3" key="1">
    <citation type="submission" date="2023-09" db="EMBL/GenBank/DDBJ databases">
        <title>Complete-Gapless Cercospora beticola genome.</title>
        <authorList>
            <person name="Wyatt N.A."/>
            <person name="Spanner R.E."/>
            <person name="Bolton M.D."/>
        </authorList>
    </citation>
    <scope>NUCLEOTIDE SEQUENCE [LARGE SCALE GENOMIC DNA]</scope>
    <source>
        <strain evidence="2">Cb09-40</strain>
    </source>
</reference>
<evidence type="ECO:0000313" key="2">
    <source>
        <dbReference type="EMBL" id="WPB08495.1"/>
    </source>
</evidence>
<dbReference type="RefSeq" id="XP_065459734.1">
    <property type="nucleotide sequence ID" value="XM_065603662.1"/>
</dbReference>
<keyword evidence="3" id="KW-1185">Reference proteome</keyword>
<dbReference type="Proteomes" id="UP001302367">
    <property type="component" value="Chromosome 10"/>
</dbReference>
<feature type="compositionally biased region" description="Basic and acidic residues" evidence="1">
    <location>
        <begin position="56"/>
        <end position="67"/>
    </location>
</feature>
<evidence type="ECO:0000313" key="3">
    <source>
        <dbReference type="Proteomes" id="UP001302367"/>
    </source>
</evidence>
<dbReference type="GeneID" id="90644935"/>
<name>A0ABZ0P9R2_CERBT</name>
<evidence type="ECO:0000256" key="1">
    <source>
        <dbReference type="SAM" id="MobiDB-lite"/>
    </source>
</evidence>
<gene>
    <name evidence="2" type="ORF">RHO25_013161</name>
</gene>
<organism evidence="2 3">
    <name type="scientific">Cercospora beticola</name>
    <name type="common">Sugarbeet leaf spot fungus</name>
    <dbReference type="NCBI Taxonomy" id="122368"/>
    <lineage>
        <taxon>Eukaryota</taxon>
        <taxon>Fungi</taxon>
        <taxon>Dikarya</taxon>
        <taxon>Ascomycota</taxon>
        <taxon>Pezizomycotina</taxon>
        <taxon>Dothideomycetes</taxon>
        <taxon>Dothideomycetidae</taxon>
        <taxon>Mycosphaerellales</taxon>
        <taxon>Mycosphaerellaceae</taxon>
        <taxon>Cercospora</taxon>
    </lineage>
</organism>
<feature type="region of interest" description="Disordered" evidence="1">
    <location>
        <begin position="56"/>
        <end position="83"/>
    </location>
</feature>